<dbReference type="Pfam" id="PF02388">
    <property type="entry name" value="FemAB"/>
    <property type="match status" value="1"/>
</dbReference>
<name>A0A1Z4LZX8_9CYAN</name>
<dbReference type="SUPFAM" id="SSF55729">
    <property type="entry name" value="Acyl-CoA N-acyltransferases (Nat)"/>
    <property type="match status" value="1"/>
</dbReference>
<organism evidence="1 2">
    <name type="scientific">Calothrix parasitica NIES-267</name>
    <dbReference type="NCBI Taxonomy" id="1973488"/>
    <lineage>
        <taxon>Bacteria</taxon>
        <taxon>Bacillati</taxon>
        <taxon>Cyanobacteriota</taxon>
        <taxon>Cyanophyceae</taxon>
        <taxon>Nostocales</taxon>
        <taxon>Calotrichaceae</taxon>
        <taxon>Calothrix</taxon>
    </lineage>
</organism>
<dbReference type="InterPro" id="IPR016181">
    <property type="entry name" value="Acyl_CoA_acyltransferase"/>
</dbReference>
<sequence length="363" mass="41369">MNTQIIDLSNPLWMETLNKVKHDVYQLPNYISLEASRNKQIPEAILITDGDQIFFAPYLISRCDNVVDSGLVSEEIFDIKSPYGYPGILISEAAANSPDFPNAAMAEFKKVLIEKNVCSAFFRMHPILNENFNEIFEPGLFTENGETVSVDLRIPESQLWSHTRKGHKSTINKCKRLGMEAKFVPIEEHLDDFTAIYQETMGRVEAADRYYSFDFTYYEEMYKALGDKLHLCIVEYENEVACAGLYTEVCGIVQSTLGGTKDKFVDLSPSSLETDCARYWAHQRGNQFLHLGGGVGAAKDPVYNFKAGFSKLRHNFYTLRMIVDEQKYRYLVEMKAKSLNVPVEELISSKFFPAYRSPQAPLK</sequence>
<dbReference type="EMBL" id="AP018227">
    <property type="protein sequence ID" value="BAY86792.1"/>
    <property type="molecule type" value="Genomic_DNA"/>
</dbReference>
<reference evidence="1 2" key="1">
    <citation type="submission" date="2017-06" db="EMBL/GenBank/DDBJ databases">
        <title>Genome sequencing of cyanobaciteial culture collection at National Institute for Environmental Studies (NIES).</title>
        <authorList>
            <person name="Hirose Y."/>
            <person name="Shimura Y."/>
            <person name="Fujisawa T."/>
            <person name="Nakamura Y."/>
            <person name="Kawachi M."/>
        </authorList>
    </citation>
    <scope>NUCLEOTIDE SEQUENCE [LARGE SCALE GENOMIC DNA]</scope>
    <source>
        <strain evidence="1 2">NIES-267</strain>
    </source>
</reference>
<dbReference type="AlphaFoldDB" id="A0A1Z4LZX8"/>
<dbReference type="OrthoDB" id="9785911at2"/>
<dbReference type="InterPro" id="IPR003447">
    <property type="entry name" value="FEMABX"/>
</dbReference>
<accession>A0A1Z4LZX8</accession>
<dbReference type="GO" id="GO:0016755">
    <property type="term" value="F:aminoacyltransferase activity"/>
    <property type="evidence" value="ECO:0007669"/>
    <property type="project" value="InterPro"/>
</dbReference>
<dbReference type="Proteomes" id="UP000218418">
    <property type="component" value="Chromosome"/>
</dbReference>
<dbReference type="GO" id="GO:0044038">
    <property type="term" value="P:cell wall macromolecule biosynthetic process"/>
    <property type="evidence" value="ECO:0007669"/>
    <property type="project" value="InterPro"/>
</dbReference>
<proteinExistence type="predicted"/>
<keyword evidence="2" id="KW-1185">Reference proteome</keyword>
<evidence type="ECO:0000313" key="1">
    <source>
        <dbReference type="EMBL" id="BAY86792.1"/>
    </source>
</evidence>
<evidence type="ECO:0000313" key="2">
    <source>
        <dbReference type="Proteomes" id="UP000218418"/>
    </source>
</evidence>
<protein>
    <recommendedName>
        <fullName evidence="3">BioF2-like acetyltransferase domain-containing protein</fullName>
    </recommendedName>
</protein>
<evidence type="ECO:0008006" key="3">
    <source>
        <dbReference type="Google" id="ProtNLM"/>
    </source>
</evidence>
<gene>
    <name evidence="1" type="ORF">NIES267_63030</name>
</gene>
<dbReference type="Gene3D" id="3.40.630.30">
    <property type="match status" value="1"/>
</dbReference>